<dbReference type="GO" id="GO:0004674">
    <property type="term" value="F:protein serine/threonine kinase activity"/>
    <property type="evidence" value="ECO:0007669"/>
    <property type="project" value="UniProtKB-KW"/>
</dbReference>
<gene>
    <name evidence="9" type="ORF">HYH02_006389</name>
</gene>
<dbReference type="SMART" id="SM00811">
    <property type="entry name" value="Alpha_kinase"/>
    <property type="match status" value="1"/>
</dbReference>
<evidence type="ECO:0000256" key="1">
    <source>
        <dbReference type="ARBA" id="ARBA00022527"/>
    </source>
</evidence>
<evidence type="ECO:0000259" key="8">
    <source>
        <dbReference type="PROSITE" id="PS51158"/>
    </source>
</evidence>
<evidence type="ECO:0000256" key="2">
    <source>
        <dbReference type="ARBA" id="ARBA00022679"/>
    </source>
</evidence>
<dbReference type="InterPro" id="IPR004166">
    <property type="entry name" value="a-kinase_dom"/>
</dbReference>
<keyword evidence="1" id="KW-0723">Serine/threonine-protein kinase</keyword>
<dbReference type="CDD" id="cd00198">
    <property type="entry name" value="vWFA"/>
    <property type="match status" value="1"/>
</dbReference>
<evidence type="ECO:0000256" key="4">
    <source>
        <dbReference type="ARBA" id="ARBA00022777"/>
    </source>
</evidence>
<dbReference type="AlphaFoldDB" id="A0A835WIZ1"/>
<proteinExistence type="predicted"/>
<name>A0A835WIZ1_9CHLO</name>
<dbReference type="PANTHER" id="PTHR45992">
    <property type="entry name" value="EUKARYOTIC ELONGATION FACTOR 2 KINASE-RELATED"/>
    <property type="match status" value="1"/>
</dbReference>
<dbReference type="PROSITE" id="PS50234">
    <property type="entry name" value="VWFA"/>
    <property type="match status" value="1"/>
</dbReference>
<evidence type="ECO:0008006" key="11">
    <source>
        <dbReference type="Google" id="ProtNLM"/>
    </source>
</evidence>
<organism evidence="9 10">
    <name type="scientific">Chlamydomonas schloesseri</name>
    <dbReference type="NCBI Taxonomy" id="2026947"/>
    <lineage>
        <taxon>Eukaryota</taxon>
        <taxon>Viridiplantae</taxon>
        <taxon>Chlorophyta</taxon>
        <taxon>core chlorophytes</taxon>
        <taxon>Chlorophyceae</taxon>
        <taxon>CS clade</taxon>
        <taxon>Chlamydomonadales</taxon>
        <taxon>Chlamydomonadaceae</taxon>
        <taxon>Chlamydomonas</taxon>
    </lineage>
</organism>
<keyword evidence="2" id="KW-0808">Transferase</keyword>
<evidence type="ECO:0000256" key="5">
    <source>
        <dbReference type="ARBA" id="ARBA00022840"/>
    </source>
</evidence>
<dbReference type="GO" id="GO:0005524">
    <property type="term" value="F:ATP binding"/>
    <property type="evidence" value="ECO:0007669"/>
    <property type="project" value="UniProtKB-KW"/>
</dbReference>
<keyword evidence="4" id="KW-0418">Kinase</keyword>
<dbReference type="InterPro" id="IPR036465">
    <property type="entry name" value="vWFA_dom_sf"/>
</dbReference>
<keyword evidence="10" id="KW-1185">Reference proteome</keyword>
<dbReference type="PANTHER" id="PTHR45992:SF11">
    <property type="entry name" value="ALPHA-TYPE PROTEIN KINASE DOMAIN-CONTAINING PROTEIN"/>
    <property type="match status" value="1"/>
</dbReference>
<dbReference type="InterPro" id="IPR002035">
    <property type="entry name" value="VWF_A"/>
</dbReference>
<evidence type="ECO:0000259" key="7">
    <source>
        <dbReference type="PROSITE" id="PS50234"/>
    </source>
</evidence>
<reference evidence="9" key="1">
    <citation type="journal article" date="2020" name="bioRxiv">
        <title>Comparative genomics of Chlamydomonas.</title>
        <authorList>
            <person name="Craig R.J."/>
            <person name="Hasan A.R."/>
            <person name="Ness R.W."/>
            <person name="Keightley P.D."/>
        </authorList>
    </citation>
    <scope>NUCLEOTIDE SEQUENCE</scope>
    <source>
        <strain evidence="9">CCAP 11/173</strain>
    </source>
</reference>
<dbReference type="Gene3D" id="3.20.200.10">
    <property type="entry name" value="MHCK/EF2 kinase"/>
    <property type="match status" value="1"/>
</dbReference>
<evidence type="ECO:0000313" key="9">
    <source>
        <dbReference type="EMBL" id="KAG2448498.1"/>
    </source>
</evidence>
<accession>A0A835WIZ1</accession>
<feature type="domain" description="Alpha-type protein kinase" evidence="8">
    <location>
        <begin position="421"/>
        <end position="705"/>
    </location>
</feature>
<comment type="caution">
    <text evidence="9">The sequence shown here is derived from an EMBL/GenBank/DDBJ whole genome shotgun (WGS) entry which is preliminary data.</text>
</comment>
<dbReference type="Gene3D" id="3.40.50.410">
    <property type="entry name" value="von Willebrand factor, type A domain"/>
    <property type="match status" value="1"/>
</dbReference>
<keyword evidence="3" id="KW-0547">Nucleotide-binding</keyword>
<evidence type="ECO:0000313" key="10">
    <source>
        <dbReference type="Proteomes" id="UP000613740"/>
    </source>
</evidence>
<dbReference type="InterPro" id="IPR011009">
    <property type="entry name" value="Kinase-like_dom_sf"/>
</dbReference>
<dbReference type="Pfam" id="PF02816">
    <property type="entry name" value="Alpha_kinase"/>
    <property type="match status" value="2"/>
</dbReference>
<evidence type="ECO:0000256" key="6">
    <source>
        <dbReference type="SAM" id="MobiDB-lite"/>
    </source>
</evidence>
<feature type="region of interest" description="Disordered" evidence="6">
    <location>
        <begin position="603"/>
        <end position="623"/>
    </location>
</feature>
<dbReference type="SUPFAM" id="SSF56112">
    <property type="entry name" value="Protein kinase-like (PK-like)"/>
    <property type="match status" value="1"/>
</dbReference>
<dbReference type="InterPro" id="IPR051852">
    <property type="entry name" value="Alpha-type_PK"/>
</dbReference>
<feature type="domain" description="VWFA" evidence="7">
    <location>
        <begin position="121"/>
        <end position="247"/>
    </location>
</feature>
<dbReference type="Pfam" id="PF13519">
    <property type="entry name" value="VWA_2"/>
    <property type="match status" value="1"/>
</dbReference>
<dbReference type="CDD" id="cd17508">
    <property type="entry name" value="Alpha_kinase"/>
    <property type="match status" value="1"/>
</dbReference>
<dbReference type="SUPFAM" id="SSF53300">
    <property type="entry name" value="vWA-like"/>
    <property type="match status" value="1"/>
</dbReference>
<dbReference type="EMBL" id="JAEHOD010000017">
    <property type="protein sequence ID" value="KAG2448498.1"/>
    <property type="molecule type" value="Genomic_DNA"/>
</dbReference>
<dbReference type="PROSITE" id="PS51158">
    <property type="entry name" value="ALPHA_KINASE"/>
    <property type="match status" value="1"/>
</dbReference>
<evidence type="ECO:0000256" key="3">
    <source>
        <dbReference type="ARBA" id="ARBA00022741"/>
    </source>
</evidence>
<sequence length="708" mass="77587">MGQTAFLCVARVVRPDPVARPASAAPPLATSAITLISHTHGRERREQRGIERRELQEAVKYGRKERANPGRDGQVRWRYTHKGVVYITDETSRHEITSWRLDDAPDVPPAAIGPAGGGTAHVIVVVDHSGSMRKDDVPGYVSRTAAVYDCLARDLVEPQLKLEGGSRMEVSLIQMQGAAEVVLRRHSPDAELLSYIRRRSKSYARSHGNYLPALQAALDLMREDAAQQKQLFLVFLSDGAPSDHTDMDCPHGFKVWQEDPNGVVRANGKRQLVNCPFSSKKRAIDCRYLVKKAMNEKCLTCIRTMGDLLGRDRVSVNTVAFGPAAEDFAVLQAMSKVLPRGSFQKLGLSANCLRTAFTSLTSSLTTLRTEAGGGGGGGPGLTLRTDLRAKGQRQDYEEHQLLTNGVSFDIYVASKFLSKSQYDRRAHELVPAAFLDTTRVRILREQFPQVQWGVAHARRAFSEGAERVVFQCTEVVSVDGGATAYAVGPRLVAKQSRHQEHLFDPRFHRTFCRTQGEAAELAALFNRRLGLGPAWQVHFLPCYVYRVLDGYYAYSAGGQLEILVEQELEGKFTKWNNNAGGVAAGRQGAARSRNALLGAIIEDGDDEEEENSGAAAGAAGGARTEDVPQAFSHFTWDCTEGRKLVCDLQGVWNSTDGFTLTDPVIHHASGGRRNGATDKGQAGMCNFFATHTCNALCRQLGLRPGPAR</sequence>
<protein>
    <recommendedName>
        <fullName evidence="11">Alpha-type protein kinase domain-containing protein</fullName>
    </recommendedName>
</protein>
<keyword evidence="5" id="KW-0067">ATP-binding</keyword>
<dbReference type="OrthoDB" id="543536at2759"/>
<dbReference type="Proteomes" id="UP000613740">
    <property type="component" value="Unassembled WGS sequence"/>
</dbReference>